<dbReference type="Pfam" id="PF07596">
    <property type="entry name" value="SBP_bac_10"/>
    <property type="match status" value="1"/>
</dbReference>
<sequence length="360" mass="38200">MMKISRDGRTRGFTLIELLVVIAIIAVLIALLLPAVQSAREAARRIQCTNNMKQLGLAVHNYLDSHNVLPPAAQGGLGAVYMNYTGYSLLLPYIEQTNGYNLFNFSLNSGGASPIQGWSKPGNSTAFALQFGLFLCPSNRATGEVGATTSDGWSLDKVAVTDYLFSGGANRYVLKGYGETNRMGPFGFDTATRLAEIQDGTSNTFLMGESAGGNQRNKFYAAGTTNRVCMPLASYNTAGPVYYDNLMFMAYGRSRTWTVGGSTARIIGGLVARTVDSVGNAYPVNDCAGESYTDVFDAAPGLAYPASGQKLTNFRSTHPGTTNFLFGDGTVRGVKDSISPAAYQALSTVAGGEVVSSDAM</sequence>
<dbReference type="PROSITE" id="PS00409">
    <property type="entry name" value="PROKAR_NTER_METHYL"/>
    <property type="match status" value="1"/>
</dbReference>
<proteinExistence type="predicted"/>
<accession>A0ABT6FFQ1</accession>
<evidence type="ECO:0000313" key="2">
    <source>
        <dbReference type="EMBL" id="MDG3006223.1"/>
    </source>
</evidence>
<name>A0ABT6FFQ1_9BACT</name>
<dbReference type="Proteomes" id="UP001216907">
    <property type="component" value="Unassembled WGS sequence"/>
</dbReference>
<dbReference type="SUPFAM" id="SSF54523">
    <property type="entry name" value="Pili subunits"/>
    <property type="match status" value="1"/>
</dbReference>
<gene>
    <name evidence="2" type="ORF">PZE19_20825</name>
</gene>
<dbReference type="NCBIfam" id="TIGR04294">
    <property type="entry name" value="pre_pil_HX9DG"/>
    <property type="match status" value="1"/>
</dbReference>
<dbReference type="NCBIfam" id="TIGR02532">
    <property type="entry name" value="IV_pilin_GFxxxE"/>
    <property type="match status" value="1"/>
</dbReference>
<protein>
    <submittedName>
        <fullName evidence="2">DUF1559 domain-containing protein</fullName>
    </submittedName>
</protein>
<dbReference type="RefSeq" id="WP_277862523.1">
    <property type="nucleotide sequence ID" value="NZ_JARRAG010000002.1"/>
</dbReference>
<dbReference type="PANTHER" id="PTHR30093">
    <property type="entry name" value="GENERAL SECRETION PATHWAY PROTEIN G"/>
    <property type="match status" value="1"/>
</dbReference>
<dbReference type="InterPro" id="IPR012902">
    <property type="entry name" value="N_methyl_site"/>
</dbReference>
<dbReference type="EMBL" id="JARRAG010000002">
    <property type="protein sequence ID" value="MDG3006223.1"/>
    <property type="molecule type" value="Genomic_DNA"/>
</dbReference>
<dbReference type="PANTHER" id="PTHR30093:SF2">
    <property type="entry name" value="TYPE II SECRETION SYSTEM PROTEIN H"/>
    <property type="match status" value="1"/>
</dbReference>
<evidence type="ECO:0000313" key="3">
    <source>
        <dbReference type="Proteomes" id="UP001216907"/>
    </source>
</evidence>
<dbReference type="InterPro" id="IPR027558">
    <property type="entry name" value="Pre_pil_HX9DG_C"/>
</dbReference>
<dbReference type="Pfam" id="PF07963">
    <property type="entry name" value="N_methyl"/>
    <property type="match status" value="1"/>
</dbReference>
<dbReference type="Gene3D" id="3.30.700.10">
    <property type="entry name" value="Glycoprotein, Type 4 Pilin"/>
    <property type="match status" value="1"/>
</dbReference>
<comment type="caution">
    <text evidence="2">The sequence shown here is derived from an EMBL/GenBank/DDBJ whole genome shotgun (WGS) entry which is preliminary data.</text>
</comment>
<dbReference type="InterPro" id="IPR011453">
    <property type="entry name" value="DUF1559"/>
</dbReference>
<evidence type="ECO:0000259" key="1">
    <source>
        <dbReference type="Pfam" id="PF07596"/>
    </source>
</evidence>
<dbReference type="InterPro" id="IPR045584">
    <property type="entry name" value="Pilin-like"/>
</dbReference>
<organism evidence="2 3">
    <name type="scientific">Paludisphaera mucosa</name>
    <dbReference type="NCBI Taxonomy" id="3030827"/>
    <lineage>
        <taxon>Bacteria</taxon>
        <taxon>Pseudomonadati</taxon>
        <taxon>Planctomycetota</taxon>
        <taxon>Planctomycetia</taxon>
        <taxon>Isosphaerales</taxon>
        <taxon>Isosphaeraceae</taxon>
        <taxon>Paludisphaera</taxon>
    </lineage>
</organism>
<reference evidence="2 3" key="1">
    <citation type="submission" date="2023-03" db="EMBL/GenBank/DDBJ databases">
        <title>Paludisphaera mucosa sp. nov. a novel planctomycete from northern fen.</title>
        <authorList>
            <person name="Ivanova A."/>
        </authorList>
    </citation>
    <scope>NUCLEOTIDE SEQUENCE [LARGE SCALE GENOMIC DNA]</scope>
    <source>
        <strain evidence="2 3">Pla2</strain>
    </source>
</reference>
<keyword evidence="3" id="KW-1185">Reference proteome</keyword>
<feature type="domain" description="DUF1559" evidence="1">
    <location>
        <begin position="37"/>
        <end position="339"/>
    </location>
</feature>